<proteinExistence type="predicted"/>
<dbReference type="EMBL" id="JTHP01000105">
    <property type="protein sequence ID" value="KJD42603.1"/>
    <property type="molecule type" value="Genomic_DNA"/>
</dbReference>
<keyword evidence="3" id="KW-1185">Reference proteome</keyword>
<gene>
    <name evidence="2" type="ORF">QD47_27335</name>
</gene>
<dbReference type="RefSeq" id="WP_044649084.1">
    <property type="nucleotide sequence ID" value="NZ_JTHP01000105.1"/>
</dbReference>
<evidence type="ECO:0000313" key="3">
    <source>
        <dbReference type="Proteomes" id="UP000032534"/>
    </source>
</evidence>
<dbReference type="AlphaFoldDB" id="A0A0D7WV56"/>
<organism evidence="2 3">
    <name type="scientific">Paenibacillus terrae</name>
    <dbReference type="NCBI Taxonomy" id="159743"/>
    <lineage>
        <taxon>Bacteria</taxon>
        <taxon>Bacillati</taxon>
        <taxon>Bacillota</taxon>
        <taxon>Bacilli</taxon>
        <taxon>Bacillales</taxon>
        <taxon>Paenibacillaceae</taxon>
        <taxon>Paenibacillus</taxon>
    </lineage>
</organism>
<keyword evidence="1" id="KW-0732">Signal</keyword>
<protein>
    <submittedName>
        <fullName evidence="2">Uncharacterized protein</fullName>
    </submittedName>
</protein>
<comment type="caution">
    <text evidence="2">The sequence shown here is derived from an EMBL/GenBank/DDBJ whole genome shotgun (WGS) entry which is preliminary data.</text>
</comment>
<dbReference type="PATRIC" id="fig|159743.3.peg.6087"/>
<sequence>MNLKISGIRRLLAVFMSVALLVTSFLLAGVSHAADTSVEPLTKEQYINFLENYDSSTATKLGVQTLDAKSAVTDAQKALEQFKALTEEQQEKFVATLSDPKFIFEALQDPDQKTPEGIETKTIIQPAAVQQATLSYSQVATLFGIELLEYKATGSFSNDKSKDKVVQAISYNAYVAKNINPLCQTTLLYGNKSIINNRFKGEAVFSYGVGPIKGYEWQTGSFRFDTTGYPDGTYYTLGYME</sequence>
<accession>A0A0D7WV56</accession>
<feature type="chain" id="PRO_5002325734" evidence="1">
    <location>
        <begin position="34"/>
        <end position="241"/>
    </location>
</feature>
<feature type="signal peptide" evidence="1">
    <location>
        <begin position="1"/>
        <end position="33"/>
    </location>
</feature>
<evidence type="ECO:0000313" key="2">
    <source>
        <dbReference type="EMBL" id="KJD42603.1"/>
    </source>
</evidence>
<dbReference type="Proteomes" id="UP000032534">
    <property type="component" value="Unassembled WGS sequence"/>
</dbReference>
<reference evidence="2 3" key="1">
    <citation type="submission" date="2014-11" db="EMBL/GenBank/DDBJ databases">
        <title>Draft Genome Sequences of Paenibacillus polymyxa NRRL B-30509 and Paenibacillus terrae NRRL B-30644, Strains from a Poultry Environment that Produce Tridecaptin A and Paenicidins.</title>
        <authorList>
            <person name="van Belkum M.J."/>
            <person name="Lohans C.T."/>
            <person name="Vederas J.C."/>
        </authorList>
    </citation>
    <scope>NUCLEOTIDE SEQUENCE [LARGE SCALE GENOMIC DNA]</scope>
    <source>
        <strain evidence="2 3">NRRL B-30644</strain>
    </source>
</reference>
<evidence type="ECO:0000256" key="1">
    <source>
        <dbReference type="SAM" id="SignalP"/>
    </source>
</evidence>
<name>A0A0D7WV56_9BACL</name>